<protein>
    <submittedName>
        <fullName evidence="8">Proton-conducting transporter membrane subunit</fullName>
    </submittedName>
</protein>
<dbReference type="Pfam" id="PF00361">
    <property type="entry name" value="Proton_antipo_M"/>
    <property type="match status" value="1"/>
</dbReference>
<comment type="caution">
    <text evidence="8">The sequence shown here is derived from an EMBL/GenBank/DDBJ whole genome shotgun (WGS) entry which is preliminary data.</text>
</comment>
<dbReference type="RefSeq" id="WP_345832743.1">
    <property type="nucleotide sequence ID" value="NZ_JBDGHN010000059.1"/>
</dbReference>
<evidence type="ECO:0000256" key="2">
    <source>
        <dbReference type="ARBA" id="ARBA00022692"/>
    </source>
</evidence>
<dbReference type="EMBL" id="JBDGHN010000059">
    <property type="protein sequence ID" value="MEN2752695.1"/>
    <property type="molecule type" value="Genomic_DNA"/>
</dbReference>
<evidence type="ECO:0000256" key="3">
    <source>
        <dbReference type="ARBA" id="ARBA00022989"/>
    </source>
</evidence>
<evidence type="ECO:0000259" key="7">
    <source>
        <dbReference type="Pfam" id="PF00361"/>
    </source>
</evidence>
<feature type="transmembrane region" description="Helical" evidence="6">
    <location>
        <begin position="21"/>
        <end position="43"/>
    </location>
</feature>
<keyword evidence="2 5" id="KW-0812">Transmembrane</keyword>
<gene>
    <name evidence="8" type="ORF">AAIR29_13790</name>
</gene>
<evidence type="ECO:0000313" key="8">
    <source>
        <dbReference type="EMBL" id="MEN2752695.1"/>
    </source>
</evidence>
<reference evidence="8 9" key="1">
    <citation type="submission" date="2024-05" db="EMBL/GenBank/DDBJ databases">
        <authorList>
            <person name="Kim H.-Y."/>
            <person name="Kim E."/>
            <person name="Cai Y."/>
            <person name="Yang S.-M."/>
            <person name="Lee W."/>
        </authorList>
    </citation>
    <scope>NUCLEOTIDE SEQUENCE [LARGE SCALE GENOMIC DNA]</scope>
    <source>
        <strain evidence="8 9">FBL11</strain>
    </source>
</reference>
<evidence type="ECO:0000256" key="4">
    <source>
        <dbReference type="ARBA" id="ARBA00023136"/>
    </source>
</evidence>
<organism evidence="8 9">
    <name type="scientific">Psychrobacter saeujeotis</name>
    <dbReference type="NCBI Taxonomy" id="3143436"/>
    <lineage>
        <taxon>Bacteria</taxon>
        <taxon>Pseudomonadati</taxon>
        <taxon>Pseudomonadota</taxon>
        <taxon>Gammaproteobacteria</taxon>
        <taxon>Moraxellales</taxon>
        <taxon>Moraxellaceae</taxon>
        <taxon>Psychrobacter</taxon>
    </lineage>
</organism>
<comment type="subcellular location">
    <subcellularLocation>
        <location evidence="1">Endomembrane system</location>
        <topology evidence="1">Multi-pass membrane protein</topology>
    </subcellularLocation>
    <subcellularLocation>
        <location evidence="5">Membrane</location>
        <topology evidence="5">Multi-pass membrane protein</topology>
    </subcellularLocation>
</comment>
<feature type="non-terminal residue" evidence="8">
    <location>
        <position position="94"/>
    </location>
</feature>
<keyword evidence="9" id="KW-1185">Reference proteome</keyword>
<feature type="non-terminal residue" evidence="8">
    <location>
        <position position="1"/>
    </location>
</feature>
<dbReference type="PANTHER" id="PTHR22773">
    <property type="entry name" value="NADH DEHYDROGENASE"/>
    <property type="match status" value="1"/>
</dbReference>
<dbReference type="Proteomes" id="UP001461960">
    <property type="component" value="Unassembled WGS sequence"/>
</dbReference>
<keyword evidence="3 6" id="KW-1133">Transmembrane helix</keyword>
<feature type="domain" description="NADH:quinone oxidoreductase/Mrp antiporter transmembrane" evidence="7">
    <location>
        <begin position="2"/>
        <end position="94"/>
    </location>
</feature>
<name>A0ABU9XFA5_9GAMM</name>
<keyword evidence="4 6" id="KW-0472">Membrane</keyword>
<dbReference type="InterPro" id="IPR001750">
    <property type="entry name" value="ND/Mrp_TM"/>
</dbReference>
<sequence length="94" mass="10139">IPLNGLLSYSFLRHRSLESGLKYLVLSATASATLLMGMALSYAQVGSLAFKPISLVLGDIFESPLLILGTALMMFGIDFKLSAPPFHMSTPDVY</sequence>
<evidence type="ECO:0000256" key="1">
    <source>
        <dbReference type="ARBA" id="ARBA00004127"/>
    </source>
</evidence>
<evidence type="ECO:0000256" key="6">
    <source>
        <dbReference type="SAM" id="Phobius"/>
    </source>
</evidence>
<feature type="transmembrane region" description="Helical" evidence="6">
    <location>
        <begin position="63"/>
        <end position="81"/>
    </location>
</feature>
<accession>A0ABU9XFA5</accession>
<evidence type="ECO:0000256" key="5">
    <source>
        <dbReference type="RuleBase" id="RU000320"/>
    </source>
</evidence>
<evidence type="ECO:0000313" key="9">
    <source>
        <dbReference type="Proteomes" id="UP001461960"/>
    </source>
</evidence>
<proteinExistence type="predicted"/>